<evidence type="ECO:0008006" key="10">
    <source>
        <dbReference type="Google" id="ProtNLM"/>
    </source>
</evidence>
<evidence type="ECO:0000259" key="6">
    <source>
        <dbReference type="PROSITE" id="PS50002"/>
    </source>
</evidence>
<dbReference type="Gene3D" id="3.30.60.20">
    <property type="match status" value="1"/>
</dbReference>
<dbReference type="SMART" id="SM00326">
    <property type="entry name" value="SH3"/>
    <property type="match status" value="2"/>
</dbReference>
<gene>
    <name evidence="8" type="ORF">CPB84DRAFT_1835747</name>
</gene>
<dbReference type="PROSITE" id="PS50002">
    <property type="entry name" value="SH3"/>
    <property type="match status" value="2"/>
</dbReference>
<dbReference type="GO" id="GO:0030833">
    <property type="term" value="P:regulation of actin filament polymerization"/>
    <property type="evidence" value="ECO:0007669"/>
    <property type="project" value="TreeGrafter"/>
</dbReference>
<dbReference type="CDD" id="cd11912">
    <property type="entry name" value="SH3_Bzz1_1"/>
    <property type="match status" value="1"/>
</dbReference>
<sequence length="640" mass="71762">MSESGLYYGQALPDQVERIAELFDSQLEVINDVRELYTARVALDREYASKLQLLTRKASEKKSKACSSFVFGKEPTKPWDADALRQSTLNQAYDEIIQSMADTAQDHYGFADALTSQMIEILKILGKRNEETKKREMLFFQKLLSDRDRAYNDRLKNKQKYDEECSEVESFRQKQGRAADDKHADRAARQAEQQRHDMLNSKNSYLITIAIANRAKAMFYAEDIPQLENALQRRLMLRFVKILGHGQRLHLKHLDSLKSRVANVETKLEQVDVVKDQDLFINYNVRNFVAPDDWTFEPSAIHYDTDAMSVEPAPKIVIQNKLRRSREKINELNPLVKSKRAELNELSAQISSYSADSSVGAIDDLTDKHLEATHQLALYSVSERILTTEIETIVNVVGDDEGSSKPHSFKSSSFSIPTQCGYCNSSIWGLSKQGKTCRACGLSVHAKCELKVPANCEGAEERQSTMLFKRNTNVSRRSVPEPTPAIPPSASSFVQSRSSNDVSEEIVEARALYDFKATSEFELAVREGETVRVIEPDDGSGWIKVVGENEDSGLVPASYLEMVADVSEGRETGDGGGDKHVRAIYPYTAQGAEELSLQPGDILTLTSGPESGENYGNGWWEGFNNQGRKGIFPSSYVESL</sequence>
<dbReference type="EMBL" id="JADNYJ010000027">
    <property type="protein sequence ID" value="KAF8904120.1"/>
    <property type="molecule type" value="Genomic_DNA"/>
</dbReference>
<dbReference type="GO" id="GO:0030036">
    <property type="term" value="P:actin cytoskeleton organization"/>
    <property type="evidence" value="ECO:0007669"/>
    <property type="project" value="UniProtKB-ARBA"/>
</dbReference>
<dbReference type="Gene3D" id="2.30.30.40">
    <property type="entry name" value="SH3 Domains"/>
    <property type="match status" value="2"/>
</dbReference>
<dbReference type="Gene3D" id="1.20.1270.60">
    <property type="entry name" value="Arfaptin homology (AH) domain/BAR domain"/>
    <property type="match status" value="1"/>
</dbReference>
<feature type="domain" description="SH3" evidence="6">
    <location>
        <begin position="504"/>
        <end position="565"/>
    </location>
</feature>
<dbReference type="InterPro" id="IPR027267">
    <property type="entry name" value="AH/BAR_dom_sf"/>
</dbReference>
<evidence type="ECO:0000313" key="8">
    <source>
        <dbReference type="EMBL" id="KAF8904120.1"/>
    </source>
</evidence>
<dbReference type="Proteomes" id="UP000724874">
    <property type="component" value="Unassembled WGS sequence"/>
</dbReference>
<dbReference type="InterPro" id="IPR002219">
    <property type="entry name" value="PKC_DAG/PE"/>
</dbReference>
<keyword evidence="9" id="KW-1185">Reference proteome</keyword>
<dbReference type="GO" id="GO:0030864">
    <property type="term" value="C:cortical actin cytoskeleton"/>
    <property type="evidence" value="ECO:0007669"/>
    <property type="project" value="UniProtKB-ARBA"/>
</dbReference>
<dbReference type="PROSITE" id="PS50081">
    <property type="entry name" value="ZF_DAG_PE_2"/>
    <property type="match status" value="1"/>
</dbReference>
<dbReference type="SMART" id="SM00055">
    <property type="entry name" value="FCH"/>
    <property type="match status" value="1"/>
</dbReference>
<dbReference type="PRINTS" id="PR00452">
    <property type="entry name" value="SH3DOMAIN"/>
</dbReference>
<dbReference type="AlphaFoldDB" id="A0A9P5NTQ4"/>
<accession>A0A9P5NTQ4</accession>
<dbReference type="PANTHER" id="PTHR15735">
    <property type="entry name" value="FCH AND DOUBLE SH3 DOMAINS PROTEIN"/>
    <property type="match status" value="1"/>
</dbReference>
<feature type="domain" description="SH3" evidence="6">
    <location>
        <begin position="576"/>
        <end position="640"/>
    </location>
</feature>
<evidence type="ECO:0000256" key="3">
    <source>
        <dbReference type="ARBA" id="ARBA00022833"/>
    </source>
</evidence>
<dbReference type="Pfam" id="PF00611">
    <property type="entry name" value="FCH"/>
    <property type="match status" value="1"/>
</dbReference>
<evidence type="ECO:0000256" key="2">
    <source>
        <dbReference type="ARBA" id="ARBA00022723"/>
    </source>
</evidence>
<feature type="compositionally biased region" description="Polar residues" evidence="5">
    <location>
        <begin position="489"/>
        <end position="498"/>
    </location>
</feature>
<comment type="caution">
    <text evidence="8">The sequence shown here is derived from an EMBL/GenBank/DDBJ whole genome shotgun (WGS) entry which is preliminary data.</text>
</comment>
<keyword evidence="3" id="KW-0862">Zinc</keyword>
<evidence type="ECO:0000256" key="5">
    <source>
        <dbReference type="SAM" id="MobiDB-lite"/>
    </source>
</evidence>
<dbReference type="SUPFAM" id="SSF103657">
    <property type="entry name" value="BAR/IMD domain-like"/>
    <property type="match status" value="1"/>
</dbReference>
<dbReference type="InterPro" id="IPR036028">
    <property type="entry name" value="SH3-like_dom_sf"/>
</dbReference>
<evidence type="ECO:0000256" key="4">
    <source>
        <dbReference type="PROSITE-ProRule" id="PRU00192"/>
    </source>
</evidence>
<name>A0A9P5NTQ4_GYMJU</name>
<dbReference type="InterPro" id="IPR035459">
    <property type="entry name" value="Bzz1_SH3_1"/>
</dbReference>
<dbReference type="SUPFAM" id="SSF50044">
    <property type="entry name" value="SH3-domain"/>
    <property type="match status" value="2"/>
</dbReference>
<dbReference type="CDD" id="cd20824">
    <property type="entry name" value="C1_SpBZZ1-like"/>
    <property type="match status" value="1"/>
</dbReference>
<proteinExistence type="predicted"/>
<dbReference type="PROSITE" id="PS00479">
    <property type="entry name" value="ZF_DAG_PE_1"/>
    <property type="match status" value="1"/>
</dbReference>
<keyword evidence="1 4" id="KW-0728">SH3 domain</keyword>
<dbReference type="InterPro" id="IPR001060">
    <property type="entry name" value="FCH_dom"/>
</dbReference>
<dbReference type="Pfam" id="PF00130">
    <property type="entry name" value="C1_1"/>
    <property type="match status" value="1"/>
</dbReference>
<dbReference type="InterPro" id="IPR046349">
    <property type="entry name" value="C1-like_sf"/>
</dbReference>
<dbReference type="PRINTS" id="PR00008">
    <property type="entry name" value="DAGPEDOMAIN"/>
</dbReference>
<evidence type="ECO:0000259" key="7">
    <source>
        <dbReference type="PROSITE" id="PS50081"/>
    </source>
</evidence>
<dbReference type="PANTHER" id="PTHR15735:SF21">
    <property type="entry name" value="PROTEIN NERVOUS WRECK"/>
    <property type="match status" value="1"/>
</dbReference>
<feature type="domain" description="Phorbol-ester/DAG-type" evidence="7">
    <location>
        <begin position="406"/>
        <end position="456"/>
    </location>
</feature>
<organism evidence="8 9">
    <name type="scientific">Gymnopilus junonius</name>
    <name type="common">Spectacular rustgill mushroom</name>
    <name type="synonym">Gymnopilus spectabilis subsp. junonius</name>
    <dbReference type="NCBI Taxonomy" id="109634"/>
    <lineage>
        <taxon>Eukaryota</taxon>
        <taxon>Fungi</taxon>
        <taxon>Dikarya</taxon>
        <taxon>Basidiomycota</taxon>
        <taxon>Agaricomycotina</taxon>
        <taxon>Agaricomycetes</taxon>
        <taxon>Agaricomycetidae</taxon>
        <taxon>Agaricales</taxon>
        <taxon>Agaricineae</taxon>
        <taxon>Hymenogastraceae</taxon>
        <taxon>Gymnopilus</taxon>
    </lineage>
</organism>
<dbReference type="InterPro" id="IPR020454">
    <property type="entry name" value="DAG/PE-bd"/>
</dbReference>
<dbReference type="Pfam" id="PF14604">
    <property type="entry name" value="SH3_9"/>
    <property type="match status" value="2"/>
</dbReference>
<keyword evidence="2" id="KW-0479">Metal-binding</keyword>
<protein>
    <recommendedName>
        <fullName evidence="10">Protein BZZ1</fullName>
    </recommendedName>
</protein>
<dbReference type="InterPro" id="IPR001452">
    <property type="entry name" value="SH3_domain"/>
</dbReference>
<dbReference type="SUPFAM" id="SSF57889">
    <property type="entry name" value="Cysteine-rich domain"/>
    <property type="match status" value="1"/>
</dbReference>
<dbReference type="SMART" id="SM00109">
    <property type="entry name" value="C1"/>
    <property type="match status" value="1"/>
</dbReference>
<reference evidence="8" key="1">
    <citation type="submission" date="2020-11" db="EMBL/GenBank/DDBJ databases">
        <authorList>
            <consortium name="DOE Joint Genome Institute"/>
            <person name="Ahrendt S."/>
            <person name="Riley R."/>
            <person name="Andreopoulos W."/>
            <person name="LaButti K."/>
            <person name="Pangilinan J."/>
            <person name="Ruiz-duenas F.J."/>
            <person name="Barrasa J.M."/>
            <person name="Sanchez-Garcia M."/>
            <person name="Camarero S."/>
            <person name="Miyauchi S."/>
            <person name="Serrano A."/>
            <person name="Linde D."/>
            <person name="Babiker R."/>
            <person name="Drula E."/>
            <person name="Ayuso-Fernandez I."/>
            <person name="Pacheco R."/>
            <person name="Padilla G."/>
            <person name="Ferreira P."/>
            <person name="Barriuso J."/>
            <person name="Kellner H."/>
            <person name="Castanera R."/>
            <person name="Alfaro M."/>
            <person name="Ramirez L."/>
            <person name="Pisabarro A.G."/>
            <person name="Kuo A."/>
            <person name="Tritt A."/>
            <person name="Lipzen A."/>
            <person name="He G."/>
            <person name="Yan M."/>
            <person name="Ng V."/>
            <person name="Cullen D."/>
            <person name="Martin F."/>
            <person name="Rosso M.-N."/>
            <person name="Henrissat B."/>
            <person name="Hibbett D."/>
            <person name="Martinez A.T."/>
            <person name="Grigoriev I.V."/>
        </authorList>
    </citation>
    <scope>NUCLEOTIDE SEQUENCE</scope>
    <source>
        <strain evidence="8">AH 44721</strain>
    </source>
</reference>
<evidence type="ECO:0000256" key="1">
    <source>
        <dbReference type="ARBA" id="ARBA00022443"/>
    </source>
</evidence>
<evidence type="ECO:0000313" key="9">
    <source>
        <dbReference type="Proteomes" id="UP000724874"/>
    </source>
</evidence>
<dbReference type="GO" id="GO:0046872">
    <property type="term" value="F:metal ion binding"/>
    <property type="evidence" value="ECO:0007669"/>
    <property type="project" value="UniProtKB-KW"/>
</dbReference>
<feature type="region of interest" description="Disordered" evidence="5">
    <location>
        <begin position="166"/>
        <end position="195"/>
    </location>
</feature>
<feature type="region of interest" description="Disordered" evidence="5">
    <location>
        <begin position="469"/>
        <end position="498"/>
    </location>
</feature>
<dbReference type="CDD" id="cd00174">
    <property type="entry name" value="SH3"/>
    <property type="match status" value="1"/>
</dbReference>
<dbReference type="OrthoDB" id="8783038at2759"/>